<dbReference type="Pfam" id="PF01315">
    <property type="entry name" value="Ald_Xan_dh_C"/>
    <property type="match status" value="1"/>
</dbReference>
<protein>
    <submittedName>
        <fullName evidence="4">Caffeine dehydrogenase subunit alpha</fullName>
        <ecNumber evidence="4">1.17.5.2</ecNumber>
    </submittedName>
</protein>
<dbReference type="PANTHER" id="PTHR11908">
    <property type="entry name" value="XANTHINE DEHYDROGENASE"/>
    <property type="match status" value="1"/>
</dbReference>
<dbReference type="InterPro" id="IPR000674">
    <property type="entry name" value="Ald_Oxase/Xan_DH_a/b"/>
</dbReference>
<accession>A0A418SHP4</accession>
<evidence type="ECO:0000256" key="2">
    <source>
        <dbReference type="ARBA" id="ARBA00023002"/>
    </source>
</evidence>
<dbReference type="SUPFAM" id="SSF56003">
    <property type="entry name" value="Molybdenum cofactor-binding domain"/>
    <property type="match status" value="1"/>
</dbReference>
<dbReference type="AlphaFoldDB" id="A0A418SHP4"/>
<dbReference type="SUPFAM" id="SSF54665">
    <property type="entry name" value="CO dehydrogenase molybdoprotein N-domain-like"/>
    <property type="match status" value="1"/>
</dbReference>
<dbReference type="Proteomes" id="UP000283786">
    <property type="component" value="Chromosome"/>
</dbReference>
<sequence>MGFDTEKYRARWGMILGEAPLFAGQKTKWTGAAMKRREDPALLKGAGHYVDDLSPPGCLVMDFFRSPEPSGRILSIDKADALAVEGVVAVLGAADLPLKGSSAVNMLIKGARQRPFDVLAGDVVTALGQPVVAVVAQNRAAALDGAEALLVEIEPGETLDSAPHPTAHHASGDAGAALDSAAVRVEAALNHARLAPMALEPRAALADWDGQTLTLHLSTQTPFRAREDLARILGLPLAQVRVIAPDVGGAFGGKASIYPEEVALAFAAHQLGRAVKWTATRSDDLMAATHGRGAETRAEIGLDAAGLITAFRAELTFSLGSWTPYSAYAPARNAARILPGPYRCGPVDIHLATRFENRAPMGIYRGAGRPEAVMLTERLIDKAALAAGIDPLDLRRRNILRSGDFPYASPTGELLDQSNPAALLDRLEREADYAALRARQARRRAEGEVVGIGLALYIEPCGQGWETARLRLCADGSFAAQTGASAQGQGRETAFAQIAADVLCVAPECVQVGEGDTAALSNGLGALASRSTAIGGSAMLRAARRFLDQACARLADLQGLARDDILPGEGGLLVGNRLLGWPEIACLPGFADLAVEETYTAPREAWASGAVLAEVSVDPDTGVPLVERIIWVDDAGRVINPMLLKGQMMGGLAQGLGHVFMERIAYDDDGQLLTGSLMDYAVPRAGDMPRDLHLHSEPTLSGANDLGAKGVGEAGCIGVPPALVNAVQDALSPFTRQDLHLPLTSENIWRAMHPAKEESR</sequence>
<name>A0A418SHP4_9RHOB</name>
<dbReference type="EMBL" id="CP060436">
    <property type="protein sequence ID" value="QPM90268.1"/>
    <property type="molecule type" value="Genomic_DNA"/>
</dbReference>
<dbReference type="SMART" id="SM01008">
    <property type="entry name" value="Ald_Xan_dh_C"/>
    <property type="match status" value="1"/>
</dbReference>
<evidence type="ECO:0000259" key="3">
    <source>
        <dbReference type="SMART" id="SM01008"/>
    </source>
</evidence>
<feature type="domain" description="Aldehyde oxidase/xanthine dehydrogenase a/b hammerhead" evidence="3">
    <location>
        <begin position="44"/>
        <end position="157"/>
    </location>
</feature>
<keyword evidence="1" id="KW-0500">Molybdenum</keyword>
<dbReference type="KEGG" id="palw:PSAL_015030"/>
<dbReference type="Pfam" id="PF02738">
    <property type="entry name" value="MoCoBD_1"/>
    <property type="match status" value="1"/>
</dbReference>
<gene>
    <name evidence="4" type="primary">cdhA</name>
    <name evidence="4" type="ORF">PSAL_015030</name>
</gene>
<evidence type="ECO:0000313" key="4">
    <source>
        <dbReference type="EMBL" id="QPM90268.1"/>
    </source>
</evidence>
<dbReference type="InterPro" id="IPR037165">
    <property type="entry name" value="AldOxase/xan_DH_Mopterin-bd_sf"/>
</dbReference>
<dbReference type="InterPro" id="IPR036856">
    <property type="entry name" value="Ald_Oxase/Xan_DH_a/b_sf"/>
</dbReference>
<dbReference type="InterPro" id="IPR008274">
    <property type="entry name" value="AldOxase/xan_DH_MoCoBD1"/>
</dbReference>
<dbReference type="EC" id="1.17.5.2" evidence="4"/>
<evidence type="ECO:0000313" key="5">
    <source>
        <dbReference type="Proteomes" id="UP000283786"/>
    </source>
</evidence>
<keyword evidence="5" id="KW-1185">Reference proteome</keyword>
<dbReference type="Pfam" id="PF20256">
    <property type="entry name" value="MoCoBD_2"/>
    <property type="match status" value="1"/>
</dbReference>
<dbReference type="InterPro" id="IPR016208">
    <property type="entry name" value="Ald_Oxase/xanthine_DH-like"/>
</dbReference>
<evidence type="ECO:0000256" key="1">
    <source>
        <dbReference type="ARBA" id="ARBA00022505"/>
    </source>
</evidence>
<keyword evidence="2 4" id="KW-0560">Oxidoreductase</keyword>
<dbReference type="GO" id="GO:0034875">
    <property type="term" value="F:caffeine oxidase activity"/>
    <property type="evidence" value="ECO:0007669"/>
    <property type="project" value="UniProtKB-EC"/>
</dbReference>
<proteinExistence type="predicted"/>
<dbReference type="Gene3D" id="3.90.1170.50">
    <property type="entry name" value="Aldehyde oxidase/xanthine dehydrogenase, a/b hammerhead"/>
    <property type="match status" value="1"/>
</dbReference>
<reference evidence="4 5" key="1">
    <citation type="submission" date="2020-08" db="EMBL/GenBank/DDBJ databases">
        <title>Genome sequence of Rhodobacteraceae bacterium Lw-13e.</title>
        <authorList>
            <person name="Poehlein A."/>
            <person name="Wolter L."/>
            <person name="Daniel R."/>
            <person name="Brinkhoff T."/>
        </authorList>
    </citation>
    <scope>NUCLEOTIDE SEQUENCE [LARGE SCALE GENOMIC DNA]</scope>
    <source>
        <strain evidence="4 5">Lw-13e</strain>
    </source>
</reference>
<dbReference type="GO" id="GO:0005506">
    <property type="term" value="F:iron ion binding"/>
    <property type="evidence" value="ECO:0007669"/>
    <property type="project" value="InterPro"/>
</dbReference>
<dbReference type="Gene3D" id="3.30.365.10">
    <property type="entry name" value="Aldehyde oxidase/xanthine dehydrogenase, molybdopterin binding domain"/>
    <property type="match status" value="4"/>
</dbReference>
<dbReference type="InterPro" id="IPR046867">
    <property type="entry name" value="AldOxase/xan_DH_MoCoBD2"/>
</dbReference>
<dbReference type="PANTHER" id="PTHR11908:SF132">
    <property type="entry name" value="ALDEHYDE OXIDASE 1-RELATED"/>
    <property type="match status" value="1"/>
</dbReference>
<organism evidence="4 5">
    <name type="scientific">Pseudooceanicola algae</name>
    <dbReference type="NCBI Taxonomy" id="1537215"/>
    <lineage>
        <taxon>Bacteria</taxon>
        <taxon>Pseudomonadati</taxon>
        <taxon>Pseudomonadota</taxon>
        <taxon>Alphaproteobacteria</taxon>
        <taxon>Rhodobacterales</taxon>
        <taxon>Paracoccaceae</taxon>
        <taxon>Pseudooceanicola</taxon>
    </lineage>
</organism>